<evidence type="ECO:0000313" key="2">
    <source>
        <dbReference type="Proteomes" id="UP001500102"/>
    </source>
</evidence>
<dbReference type="InterPro" id="IPR007809">
    <property type="entry name" value="FlgN-like"/>
</dbReference>
<dbReference type="RefSeq" id="WP_344363456.1">
    <property type="nucleotide sequence ID" value="NZ_BAAAQB010000019.1"/>
</dbReference>
<proteinExistence type="predicted"/>
<keyword evidence="2" id="KW-1185">Reference proteome</keyword>
<organism evidence="1 2">
    <name type="scientific">Arthrobacter humicola</name>
    <dbReference type="NCBI Taxonomy" id="409291"/>
    <lineage>
        <taxon>Bacteria</taxon>
        <taxon>Bacillati</taxon>
        <taxon>Actinomycetota</taxon>
        <taxon>Actinomycetes</taxon>
        <taxon>Micrococcales</taxon>
        <taxon>Micrococcaceae</taxon>
        <taxon>Arthrobacter</taxon>
    </lineage>
</organism>
<evidence type="ECO:0008006" key="3">
    <source>
        <dbReference type="Google" id="ProtNLM"/>
    </source>
</evidence>
<comment type="caution">
    <text evidence="1">The sequence shown here is derived from an EMBL/GenBank/DDBJ whole genome shotgun (WGS) entry which is preliminary data.</text>
</comment>
<dbReference type="Pfam" id="PF05130">
    <property type="entry name" value="FlgN"/>
    <property type="match status" value="1"/>
</dbReference>
<accession>A0ABP5KEF4</accession>
<reference evidence="2" key="1">
    <citation type="journal article" date="2019" name="Int. J. Syst. Evol. Microbiol.">
        <title>The Global Catalogue of Microorganisms (GCM) 10K type strain sequencing project: providing services to taxonomists for standard genome sequencing and annotation.</title>
        <authorList>
            <consortium name="The Broad Institute Genomics Platform"/>
            <consortium name="The Broad Institute Genome Sequencing Center for Infectious Disease"/>
            <person name="Wu L."/>
            <person name="Ma J."/>
        </authorList>
    </citation>
    <scope>NUCLEOTIDE SEQUENCE [LARGE SCALE GENOMIC DNA]</scope>
    <source>
        <strain evidence="2">JCM 15921</strain>
    </source>
</reference>
<dbReference type="Proteomes" id="UP001500102">
    <property type="component" value="Unassembled WGS sequence"/>
</dbReference>
<evidence type="ECO:0000313" key="1">
    <source>
        <dbReference type="EMBL" id="GAA2131357.1"/>
    </source>
</evidence>
<protein>
    <recommendedName>
        <fullName evidence="3">Flagellar protein FlgN</fullName>
    </recommendedName>
</protein>
<gene>
    <name evidence="1" type="ORF">GCM10009825_12860</name>
</gene>
<dbReference type="EMBL" id="BAAAQB010000019">
    <property type="protein sequence ID" value="GAA2131357.1"/>
    <property type="molecule type" value="Genomic_DNA"/>
</dbReference>
<sequence length="171" mass="18683">MSASDLSAALWQERRQLELLLFRLETQRLHVDAGNLEWLNFMASEVETVLDRLRFEALARSVESAAVAAEWGLPAQTTLVELISAAPAGPWPEILGEHLDALRGLLARLGEAARVNEQALRALPLRGRPGPAGTAGLLDQLTTAGNLERSLAVVRRTSQPLLAQYLGMERD</sequence>
<name>A0ABP5KEF4_9MICC</name>